<accession>A0ABN1D0Z5</accession>
<dbReference type="Pfam" id="PF01796">
    <property type="entry name" value="OB_ChsH2_C"/>
    <property type="match status" value="1"/>
</dbReference>
<dbReference type="Pfam" id="PF12172">
    <property type="entry name" value="zf-ChsH2"/>
    <property type="match status" value="1"/>
</dbReference>
<evidence type="ECO:0000313" key="3">
    <source>
        <dbReference type="EMBL" id="GAA0530467.1"/>
    </source>
</evidence>
<dbReference type="RefSeq" id="WP_343928586.1">
    <property type="nucleotide sequence ID" value="NZ_BAAAEN010000035.1"/>
</dbReference>
<dbReference type="InterPro" id="IPR022002">
    <property type="entry name" value="ChsH2_Znr"/>
</dbReference>
<sequence>MTVFTPGPHYLPGGLPIPTAEPDGLSARYWQGLREGRLLVQHCAHCGTWQFGPEWLCHRCQRFDPDWREVEPLGHIYSWERVWHPAHPALRQHGPYLAVLVELPQAGGVRMVGNLLGDAMQEVEIGAPVAGVFEHHREARPSYSLLHWRVACHA</sequence>
<comment type="caution">
    <text evidence="3">The sequence shown here is derived from an EMBL/GenBank/DDBJ whole genome shotgun (WGS) entry which is preliminary data.</text>
</comment>
<dbReference type="PANTHER" id="PTHR34075">
    <property type="entry name" value="BLR3430 PROTEIN"/>
    <property type="match status" value="1"/>
</dbReference>
<reference evidence="3 4" key="1">
    <citation type="journal article" date="2019" name="Int. J. Syst. Evol. Microbiol.">
        <title>The Global Catalogue of Microorganisms (GCM) 10K type strain sequencing project: providing services to taxonomists for standard genome sequencing and annotation.</title>
        <authorList>
            <consortium name="The Broad Institute Genomics Platform"/>
            <consortium name="The Broad Institute Genome Sequencing Center for Infectious Disease"/>
            <person name="Wu L."/>
            <person name="Ma J."/>
        </authorList>
    </citation>
    <scope>NUCLEOTIDE SEQUENCE [LARGE SCALE GENOMIC DNA]</scope>
    <source>
        <strain evidence="3 4">JCM 14330</strain>
    </source>
</reference>
<evidence type="ECO:0000259" key="2">
    <source>
        <dbReference type="Pfam" id="PF12172"/>
    </source>
</evidence>
<dbReference type="Proteomes" id="UP001501706">
    <property type="component" value="Unassembled WGS sequence"/>
</dbReference>
<evidence type="ECO:0000259" key="1">
    <source>
        <dbReference type="Pfam" id="PF01796"/>
    </source>
</evidence>
<dbReference type="EMBL" id="BAAAEN010000035">
    <property type="protein sequence ID" value="GAA0530467.1"/>
    <property type="molecule type" value="Genomic_DNA"/>
</dbReference>
<feature type="domain" description="ChsH2 rubredoxin-like zinc ribbon" evidence="2">
    <location>
        <begin position="30"/>
        <end position="64"/>
    </location>
</feature>
<name>A0ABN1D0Z5_9BURK</name>
<dbReference type="InterPro" id="IPR002878">
    <property type="entry name" value="ChsH2_C"/>
</dbReference>
<dbReference type="SUPFAM" id="SSF50249">
    <property type="entry name" value="Nucleic acid-binding proteins"/>
    <property type="match status" value="1"/>
</dbReference>
<keyword evidence="4" id="KW-1185">Reference proteome</keyword>
<dbReference type="Gene3D" id="6.10.30.10">
    <property type="match status" value="1"/>
</dbReference>
<dbReference type="InterPro" id="IPR052513">
    <property type="entry name" value="Thioester_dehydratase-like"/>
</dbReference>
<protein>
    <recommendedName>
        <fullName evidence="5">DNA-binding protein</fullName>
    </recommendedName>
</protein>
<proteinExistence type="predicted"/>
<evidence type="ECO:0000313" key="4">
    <source>
        <dbReference type="Proteomes" id="UP001501706"/>
    </source>
</evidence>
<evidence type="ECO:0008006" key="5">
    <source>
        <dbReference type="Google" id="ProtNLM"/>
    </source>
</evidence>
<dbReference type="InterPro" id="IPR012340">
    <property type="entry name" value="NA-bd_OB-fold"/>
</dbReference>
<gene>
    <name evidence="3" type="ORF">GCM10009097_54900</name>
</gene>
<feature type="domain" description="ChsH2 C-terminal OB-fold" evidence="1">
    <location>
        <begin position="67"/>
        <end position="133"/>
    </location>
</feature>
<organism evidence="3 4">
    <name type="scientific">Pigmentiphaga daeguensis</name>
    <dbReference type="NCBI Taxonomy" id="414049"/>
    <lineage>
        <taxon>Bacteria</taxon>
        <taxon>Pseudomonadati</taxon>
        <taxon>Pseudomonadota</taxon>
        <taxon>Betaproteobacteria</taxon>
        <taxon>Burkholderiales</taxon>
        <taxon>Alcaligenaceae</taxon>
        <taxon>Pigmentiphaga</taxon>
    </lineage>
</organism>
<dbReference type="PANTHER" id="PTHR34075:SF5">
    <property type="entry name" value="BLR3430 PROTEIN"/>
    <property type="match status" value="1"/>
</dbReference>